<evidence type="ECO:0000313" key="3">
    <source>
        <dbReference type="EMBL" id="POO51448.1"/>
    </source>
</evidence>
<feature type="chain" id="PRO_5041971334" evidence="1">
    <location>
        <begin position="24"/>
        <end position="158"/>
    </location>
</feature>
<evidence type="ECO:0000313" key="4">
    <source>
        <dbReference type="Proteomes" id="UP000237447"/>
    </source>
</evidence>
<protein>
    <submittedName>
        <fullName evidence="3">Uncharacterized protein</fullName>
    </submittedName>
</protein>
<name>A0AAE5RXS7_9HYPH</name>
<dbReference type="GeneID" id="86880263"/>
<dbReference type="EMBL" id="NXEJ01000006">
    <property type="protein sequence ID" value="POO51448.1"/>
    <property type="molecule type" value="Genomic_DNA"/>
</dbReference>
<proteinExistence type="predicted"/>
<evidence type="ECO:0000313" key="5">
    <source>
        <dbReference type="Proteomes" id="UP001277561"/>
    </source>
</evidence>
<evidence type="ECO:0000256" key="1">
    <source>
        <dbReference type="SAM" id="SignalP"/>
    </source>
</evidence>
<keyword evidence="1" id="KW-0732">Signal</keyword>
<dbReference type="Proteomes" id="UP001277561">
    <property type="component" value="Unassembled WGS sequence"/>
</dbReference>
<dbReference type="EMBL" id="JAVRAD010000004">
    <property type="protein sequence ID" value="MDX8329812.1"/>
    <property type="molecule type" value="Genomic_DNA"/>
</dbReference>
<accession>A0AAE5RXS7</accession>
<gene>
    <name evidence="3" type="ORF">CPJ18_13125</name>
    <name evidence="2" type="ORF">RMS29_11290</name>
</gene>
<feature type="signal peptide" evidence="1">
    <location>
        <begin position="1"/>
        <end position="23"/>
    </location>
</feature>
<organism evidence="3 4">
    <name type="scientific">Agrobacterium rosae</name>
    <dbReference type="NCBI Taxonomy" id="1972867"/>
    <lineage>
        <taxon>Bacteria</taxon>
        <taxon>Pseudomonadati</taxon>
        <taxon>Pseudomonadota</taxon>
        <taxon>Alphaproteobacteria</taxon>
        <taxon>Hyphomicrobiales</taxon>
        <taxon>Rhizobiaceae</taxon>
        <taxon>Rhizobium/Agrobacterium group</taxon>
        <taxon>Agrobacterium</taxon>
    </lineage>
</organism>
<dbReference type="AlphaFoldDB" id="A0AAE5RXS7"/>
<comment type="caution">
    <text evidence="3">The sequence shown here is derived from an EMBL/GenBank/DDBJ whole genome shotgun (WGS) entry which is preliminary data.</text>
</comment>
<reference evidence="2 5" key="2">
    <citation type="journal article" date="2023" name="Phytobiomes J">
        <title>Deciphering the key players within the bacterial microbiota associated with aerial crown gall tumors on rhododendron: Insights into the gallobiome.</title>
        <authorList>
            <person name="Kuzmanovic N."/>
            <person name="Nesme J."/>
            <person name="Wolf J."/>
            <person name="Neumann-Schaal M."/>
            <person name="Petersen J."/>
            <person name="Fernandez-Gnecco G."/>
            <person name="Sproeer C."/>
            <person name="Bunk B."/>
            <person name="Overmann J."/>
            <person name="Sorensen S.J."/>
            <person name="Idczak E."/>
            <person name="Smalla K."/>
        </authorList>
    </citation>
    <scope>NUCLEOTIDE SEQUENCE [LARGE SCALE GENOMIC DNA]</scope>
    <source>
        <strain evidence="2">Rho-14.1</strain>
        <strain evidence="5">rho-14.1</strain>
    </source>
</reference>
<reference evidence="3 4" key="1">
    <citation type="journal article" date="2018" name="Syst. Appl. Microbiol.">
        <title>Agrobacterium rosae sp. nov., isolated from galls on different agricultural crops.</title>
        <authorList>
            <person name="Kuzmanovic N."/>
            <person name="Pulawska J."/>
            <person name="Smalla K."/>
            <person name="Nesme X."/>
        </authorList>
    </citation>
    <scope>NUCLEOTIDE SEQUENCE [LARGE SCALE GENOMIC DNA]</scope>
    <source>
        <strain evidence="3 4">NCPPB 1650</strain>
    </source>
</reference>
<dbReference type="RefSeq" id="WP_103658805.1">
    <property type="nucleotide sequence ID" value="NZ_CP192764.1"/>
</dbReference>
<keyword evidence="5" id="KW-1185">Reference proteome</keyword>
<evidence type="ECO:0000313" key="2">
    <source>
        <dbReference type="EMBL" id="MDX8329812.1"/>
    </source>
</evidence>
<dbReference type="Proteomes" id="UP000237447">
    <property type="component" value="Unassembled WGS sequence"/>
</dbReference>
<sequence length="158" mass="17243">MKFCSSPLCATFFLLCFSNACFGGEPAYGAKIQSSVVEGQALISVAQRTQGVFVLGFEAEDMYFLKTLSSSISDNALIEFKRGEGALVGAKLAQLLSLHQGDVFTLINPTGQSTFMGQTPLVIRYRILGVVDNSFLTMANDTIYITRTEAEKFLMPTR</sequence>